<evidence type="ECO:0000256" key="1">
    <source>
        <dbReference type="SAM" id="Phobius"/>
    </source>
</evidence>
<dbReference type="GO" id="GO:0043683">
    <property type="term" value="P:type IV pilus assembly"/>
    <property type="evidence" value="ECO:0007669"/>
    <property type="project" value="InterPro"/>
</dbReference>
<dbReference type="InterPro" id="IPR032092">
    <property type="entry name" value="PilW"/>
</dbReference>
<dbReference type="OrthoDB" id="8533459at2"/>
<evidence type="ECO:0000313" key="2">
    <source>
        <dbReference type="EMBL" id="BBE52216.1"/>
    </source>
</evidence>
<keyword evidence="1" id="KW-0472">Membrane</keyword>
<reference evidence="2 3" key="1">
    <citation type="submission" date="2018-06" db="EMBL/GenBank/DDBJ databases">
        <title>OYT1 Genome Sequencing.</title>
        <authorList>
            <person name="Kato S."/>
            <person name="Itoh T."/>
            <person name="Ohkuma M."/>
        </authorList>
    </citation>
    <scope>NUCLEOTIDE SEQUENCE [LARGE SCALE GENOMIC DNA]</scope>
    <source>
        <strain evidence="2 3">OYT1</strain>
    </source>
</reference>
<dbReference type="Proteomes" id="UP000033070">
    <property type="component" value="Chromosome"/>
</dbReference>
<name>A0A2Z6GF38_9PROT</name>
<gene>
    <name evidence="2" type="ORF">OYT1_ch2710</name>
</gene>
<keyword evidence="3" id="KW-1185">Reference proteome</keyword>
<dbReference type="KEGG" id="fam:OYT1_ch2710"/>
<keyword evidence="1" id="KW-1133">Transmembrane helix</keyword>
<protein>
    <submittedName>
        <fullName evidence="2">Type IV pilus assembly protein PilW</fullName>
    </submittedName>
</protein>
<dbReference type="AlphaFoldDB" id="A0A2Z6GF38"/>
<dbReference type="RefSeq" id="WP_084612045.1">
    <property type="nucleotide sequence ID" value="NZ_AP018738.1"/>
</dbReference>
<proteinExistence type="predicted"/>
<dbReference type="Pfam" id="PF16074">
    <property type="entry name" value="PilW"/>
    <property type="match status" value="1"/>
</dbReference>
<organism evidence="2 3">
    <name type="scientific">Ferriphaselus amnicola</name>
    <dbReference type="NCBI Taxonomy" id="1188319"/>
    <lineage>
        <taxon>Bacteria</taxon>
        <taxon>Pseudomonadati</taxon>
        <taxon>Pseudomonadota</taxon>
        <taxon>Betaproteobacteria</taxon>
        <taxon>Nitrosomonadales</taxon>
        <taxon>Gallionellaceae</taxon>
        <taxon>Ferriphaselus</taxon>
    </lineage>
</organism>
<dbReference type="EMBL" id="AP018738">
    <property type="protein sequence ID" value="BBE52216.1"/>
    <property type="molecule type" value="Genomic_DNA"/>
</dbReference>
<sequence length="252" mass="26728">MRAIPRRQSGFSLVDVMVGMVMGLIGTIVIFQVFEASERIKRTSTSGNDAQQNGAVAMFGLERALKEAGYGMNSTDANPLPVQITFGNAAAVPDSLTVSYRRNWDYGPFVPSAAGVLPNPPALTAETYSLNNQAQLVSNLNGVLADGIVQLKAEYGVDTTAIPDGIMDAWQTALPANPLTVLAVRLVLVARSAQPEKPVAGAACATTTVAPLWSAGSVILTGNLGLAGGDSWNCYRYKTFQVTVPLRNVIWR</sequence>
<dbReference type="STRING" id="1188319.OYT1_02214"/>
<feature type="transmembrane region" description="Helical" evidence="1">
    <location>
        <begin position="12"/>
        <end position="34"/>
    </location>
</feature>
<evidence type="ECO:0000313" key="3">
    <source>
        <dbReference type="Proteomes" id="UP000033070"/>
    </source>
</evidence>
<keyword evidence="1" id="KW-0812">Transmembrane</keyword>
<accession>A0A2Z6GF38</accession>